<dbReference type="AlphaFoldDB" id="A0A133N5D6"/>
<evidence type="ECO:0000313" key="10">
    <source>
        <dbReference type="EMBL" id="QKH79652.1"/>
    </source>
</evidence>
<dbReference type="GO" id="GO:0005886">
    <property type="term" value="C:plasma membrane"/>
    <property type="evidence" value="ECO:0007669"/>
    <property type="project" value="UniProtKB-SubCell"/>
</dbReference>
<keyword evidence="3" id="KW-1003">Cell membrane</keyword>
<reference evidence="11" key="2">
    <citation type="submission" date="2017-04" db="EMBL/GenBank/DDBJ databases">
        <title>Finegoldia magna isolated from orthopedic joint implant-associated infections.</title>
        <authorList>
            <person name="Bjorklund S."/>
            <person name="Bruggemann H."/>
            <person name="Jensen A."/>
            <person name="Hellmark B."/>
            <person name="Soderquist B."/>
        </authorList>
    </citation>
    <scope>NUCLEOTIDE SEQUENCE [LARGE SCALE GENOMIC DNA]</scope>
    <source>
        <strain evidence="11">08T492</strain>
    </source>
</reference>
<evidence type="ECO:0000313" key="9">
    <source>
        <dbReference type="EMBL" id="OXZ38949.1"/>
    </source>
</evidence>
<feature type="transmembrane region" description="Helical" evidence="8">
    <location>
        <begin position="12"/>
        <end position="31"/>
    </location>
</feature>
<dbReference type="Proteomes" id="UP000215361">
    <property type="component" value="Unassembled WGS sequence"/>
</dbReference>
<evidence type="ECO:0000256" key="5">
    <source>
        <dbReference type="ARBA" id="ARBA00022833"/>
    </source>
</evidence>
<feature type="transmembrane region" description="Helical" evidence="8">
    <location>
        <begin position="70"/>
        <end position="91"/>
    </location>
</feature>
<dbReference type="EMBL" id="NDYI01000008">
    <property type="protein sequence ID" value="OXZ38949.1"/>
    <property type="molecule type" value="Genomic_DNA"/>
</dbReference>
<keyword evidence="6 8" id="KW-1133">Transmembrane helix</keyword>
<name>A0A133N5D6_FINMA</name>
<dbReference type="OMA" id="IAIPMRA"/>
<evidence type="ECO:0000256" key="7">
    <source>
        <dbReference type="ARBA" id="ARBA00023136"/>
    </source>
</evidence>
<evidence type="ECO:0000313" key="12">
    <source>
        <dbReference type="Proteomes" id="UP000502899"/>
    </source>
</evidence>
<dbReference type="GO" id="GO:0005385">
    <property type="term" value="F:zinc ion transmembrane transporter activity"/>
    <property type="evidence" value="ECO:0007669"/>
    <property type="project" value="TreeGrafter"/>
</dbReference>
<evidence type="ECO:0000256" key="2">
    <source>
        <dbReference type="ARBA" id="ARBA00006939"/>
    </source>
</evidence>
<accession>A0A133N5D6</accession>
<reference evidence="10 12" key="3">
    <citation type="submission" date="2020-05" db="EMBL/GenBank/DDBJ databases">
        <title>FDA dAtabase for Regulatory Grade micrObial Sequences (FDA-ARGOS): Supporting development and validation of Infectious Disease Dx tests.</title>
        <authorList>
            <person name="Pederson C."/>
            <person name="Tallon L."/>
            <person name="Sadzewicz L."/>
            <person name="Zhao X."/>
            <person name="Vavikolanu K."/>
            <person name="Mehta A."/>
            <person name="Aluvathingal J."/>
            <person name="Nadendla S."/>
            <person name="Myers T."/>
            <person name="Yan Y."/>
            <person name="Sichtig H."/>
        </authorList>
    </citation>
    <scope>NUCLEOTIDE SEQUENCE [LARGE SCALE GENOMIC DNA]</scope>
    <source>
        <strain evidence="10 12">FDAARGOS_764</strain>
    </source>
</reference>
<comment type="subcellular location">
    <subcellularLocation>
        <location evidence="1">Cell membrane</location>
        <topology evidence="1">Multi-pass membrane protein</topology>
    </subcellularLocation>
</comment>
<feature type="transmembrane region" description="Helical" evidence="8">
    <location>
        <begin position="43"/>
        <end position="64"/>
    </location>
</feature>
<dbReference type="PANTHER" id="PTHR11040">
    <property type="entry name" value="ZINC/IRON TRANSPORTER"/>
    <property type="match status" value="1"/>
</dbReference>
<evidence type="ECO:0000256" key="4">
    <source>
        <dbReference type="ARBA" id="ARBA00022692"/>
    </source>
</evidence>
<feature type="transmembrane region" description="Helical" evidence="8">
    <location>
        <begin position="149"/>
        <end position="169"/>
    </location>
</feature>
<sequence length="258" mass="27332">MIKNIDPFLLTMLGLILPGLLTGVGAIPVFFTRNVNQGKLDVFLGAAAGVMLSATCFSLILPSIEENGGGFRGVLISSLGILAGAVFLDLIDKYSPHEHLLDKRVEGNPSDSLKKIWLFVIAITIHNFPEGMATGVGFGGNSIAHGLPIAIGIGLQNMPEGLAVALALVRENYTVKKAFLIALFTGLVEPVGAFLGYGLVTWFSPILGFILAFAGGAMLFVISDEIIPETHSNGYERQATYGIIIGFIIMMILDVALG</sequence>
<keyword evidence="7 8" id="KW-0472">Membrane</keyword>
<feature type="transmembrane region" description="Helical" evidence="8">
    <location>
        <begin position="239"/>
        <end position="257"/>
    </location>
</feature>
<dbReference type="InterPro" id="IPR003689">
    <property type="entry name" value="ZIP"/>
</dbReference>
<organism evidence="9 11">
    <name type="scientific">Finegoldia magna</name>
    <name type="common">Peptostreptococcus magnus</name>
    <dbReference type="NCBI Taxonomy" id="1260"/>
    <lineage>
        <taxon>Bacteria</taxon>
        <taxon>Bacillati</taxon>
        <taxon>Bacillota</taxon>
        <taxon>Tissierellia</taxon>
        <taxon>Tissierellales</taxon>
        <taxon>Peptoniphilaceae</taxon>
        <taxon>Finegoldia</taxon>
    </lineage>
</organism>
<dbReference type="Pfam" id="PF02535">
    <property type="entry name" value="Zip"/>
    <property type="match status" value="1"/>
</dbReference>
<evidence type="ECO:0000256" key="3">
    <source>
        <dbReference type="ARBA" id="ARBA00022475"/>
    </source>
</evidence>
<protein>
    <submittedName>
        <fullName evidence="9">ZIP family metal transporter</fullName>
    </submittedName>
</protein>
<feature type="transmembrane region" description="Helical" evidence="8">
    <location>
        <begin position="206"/>
        <end position="227"/>
    </location>
</feature>
<comment type="similarity">
    <text evidence="2">Belongs to the ZIP transporter (TC 2.A.5) family.</text>
</comment>
<evidence type="ECO:0000313" key="11">
    <source>
        <dbReference type="Proteomes" id="UP000215361"/>
    </source>
</evidence>
<proteinExistence type="inferred from homology"/>
<evidence type="ECO:0000256" key="8">
    <source>
        <dbReference type="SAM" id="Phobius"/>
    </source>
</evidence>
<feature type="transmembrane region" description="Helical" evidence="8">
    <location>
        <begin position="178"/>
        <end position="200"/>
    </location>
</feature>
<keyword evidence="5" id="KW-0862">Zinc</keyword>
<dbReference type="PANTHER" id="PTHR11040:SF211">
    <property type="entry name" value="ZINC TRANSPORTER ZIP11"/>
    <property type="match status" value="1"/>
</dbReference>
<evidence type="ECO:0000256" key="6">
    <source>
        <dbReference type="ARBA" id="ARBA00022989"/>
    </source>
</evidence>
<dbReference type="EMBL" id="CP054000">
    <property type="protein sequence ID" value="QKH79652.1"/>
    <property type="molecule type" value="Genomic_DNA"/>
</dbReference>
<evidence type="ECO:0000256" key="1">
    <source>
        <dbReference type="ARBA" id="ARBA00004651"/>
    </source>
</evidence>
<dbReference type="Proteomes" id="UP000502899">
    <property type="component" value="Chromosome"/>
</dbReference>
<keyword evidence="4 8" id="KW-0812">Transmembrane</keyword>
<gene>
    <name evidence="9" type="ORF">B9N56_02275</name>
    <name evidence="10" type="ORF">FOC70_04440</name>
</gene>
<reference evidence="9" key="1">
    <citation type="journal article" date="2017" name="J. Clin. Microbiol.">
        <title>Finegoldia magna Isolated from Orthopedic Joint Implant-Associated Infections.</title>
        <authorList>
            <person name="Soderquist B."/>
            <person name="Bjorklund S."/>
            <person name="Hellmark B."/>
            <person name="Jensen A."/>
            <person name="Bruggemann H."/>
        </authorList>
    </citation>
    <scope>NUCLEOTIDE SEQUENCE</scope>
    <source>
        <strain evidence="9">08T492</strain>
    </source>
</reference>
<dbReference type="RefSeq" id="WP_002838593.1">
    <property type="nucleotide sequence ID" value="NZ_CABKMR010000001.1"/>
</dbReference>